<keyword evidence="2" id="KW-1185">Reference proteome</keyword>
<accession>A0ACB9DJ86</accession>
<comment type="caution">
    <text evidence="1">The sequence shown here is derived from an EMBL/GenBank/DDBJ whole genome shotgun (WGS) entry which is preliminary data.</text>
</comment>
<proteinExistence type="predicted"/>
<dbReference type="EMBL" id="CM042049">
    <property type="protein sequence ID" value="KAI3746595.1"/>
    <property type="molecule type" value="Genomic_DNA"/>
</dbReference>
<dbReference type="Proteomes" id="UP001055879">
    <property type="component" value="Linkage Group LG03"/>
</dbReference>
<reference evidence="1 2" key="2">
    <citation type="journal article" date="2022" name="Mol. Ecol. Resour.">
        <title>The genomes of chicory, endive, great burdock and yacon provide insights into Asteraceae paleo-polyploidization history and plant inulin production.</title>
        <authorList>
            <person name="Fan W."/>
            <person name="Wang S."/>
            <person name="Wang H."/>
            <person name="Wang A."/>
            <person name="Jiang F."/>
            <person name="Liu H."/>
            <person name="Zhao H."/>
            <person name="Xu D."/>
            <person name="Zhang Y."/>
        </authorList>
    </citation>
    <scope>NUCLEOTIDE SEQUENCE [LARGE SCALE GENOMIC DNA]</scope>
    <source>
        <strain evidence="2">cv. Niubang</strain>
    </source>
</reference>
<sequence>MGRGTSLSPMGKSYDSTYVVTPRCRKVQWFFPKQKRSYNEEVTAKTVNEKKTRGGRRLMPRPKVARPIKRQLTWDDACKEVVGTPGYDVVRCHAINVVWVVYFCVSSALNGYGYQ</sequence>
<organism evidence="1 2">
    <name type="scientific">Arctium lappa</name>
    <name type="common">Greater burdock</name>
    <name type="synonym">Lappa major</name>
    <dbReference type="NCBI Taxonomy" id="4217"/>
    <lineage>
        <taxon>Eukaryota</taxon>
        <taxon>Viridiplantae</taxon>
        <taxon>Streptophyta</taxon>
        <taxon>Embryophyta</taxon>
        <taxon>Tracheophyta</taxon>
        <taxon>Spermatophyta</taxon>
        <taxon>Magnoliopsida</taxon>
        <taxon>eudicotyledons</taxon>
        <taxon>Gunneridae</taxon>
        <taxon>Pentapetalae</taxon>
        <taxon>asterids</taxon>
        <taxon>campanulids</taxon>
        <taxon>Asterales</taxon>
        <taxon>Asteraceae</taxon>
        <taxon>Carduoideae</taxon>
        <taxon>Cardueae</taxon>
        <taxon>Arctiinae</taxon>
        <taxon>Arctium</taxon>
    </lineage>
</organism>
<name>A0ACB9DJ86_ARCLA</name>
<gene>
    <name evidence="1" type="ORF">L6452_09031</name>
</gene>
<reference evidence="2" key="1">
    <citation type="journal article" date="2022" name="Mol. Ecol. Resour.">
        <title>The genomes of chicory, endive, great burdock and yacon provide insights into Asteraceae palaeo-polyploidization history and plant inulin production.</title>
        <authorList>
            <person name="Fan W."/>
            <person name="Wang S."/>
            <person name="Wang H."/>
            <person name="Wang A."/>
            <person name="Jiang F."/>
            <person name="Liu H."/>
            <person name="Zhao H."/>
            <person name="Xu D."/>
            <person name="Zhang Y."/>
        </authorList>
    </citation>
    <scope>NUCLEOTIDE SEQUENCE [LARGE SCALE GENOMIC DNA]</scope>
    <source>
        <strain evidence="2">cv. Niubang</strain>
    </source>
</reference>
<protein>
    <submittedName>
        <fullName evidence="1">Uncharacterized protein</fullName>
    </submittedName>
</protein>
<evidence type="ECO:0000313" key="2">
    <source>
        <dbReference type="Proteomes" id="UP001055879"/>
    </source>
</evidence>
<evidence type="ECO:0000313" key="1">
    <source>
        <dbReference type="EMBL" id="KAI3746595.1"/>
    </source>
</evidence>